<organism evidence="2 3">
    <name type="scientific">Liparis tanakae</name>
    <name type="common">Tanaka's snailfish</name>
    <dbReference type="NCBI Taxonomy" id="230148"/>
    <lineage>
        <taxon>Eukaryota</taxon>
        <taxon>Metazoa</taxon>
        <taxon>Chordata</taxon>
        <taxon>Craniata</taxon>
        <taxon>Vertebrata</taxon>
        <taxon>Euteleostomi</taxon>
        <taxon>Actinopterygii</taxon>
        <taxon>Neopterygii</taxon>
        <taxon>Teleostei</taxon>
        <taxon>Neoteleostei</taxon>
        <taxon>Acanthomorphata</taxon>
        <taxon>Eupercaria</taxon>
        <taxon>Perciformes</taxon>
        <taxon>Cottioidei</taxon>
        <taxon>Cottales</taxon>
        <taxon>Liparidae</taxon>
        <taxon>Liparis</taxon>
    </lineage>
</organism>
<feature type="region of interest" description="Disordered" evidence="1">
    <location>
        <begin position="1"/>
        <end position="20"/>
    </location>
</feature>
<accession>A0A4Z2E6C9</accession>
<sequence length="20" mass="2489">MRGEEEKRRGIGREEERKRS</sequence>
<name>A0A4Z2E6C9_9TELE</name>
<reference evidence="2 3" key="1">
    <citation type="submission" date="2019-03" db="EMBL/GenBank/DDBJ databases">
        <title>First draft genome of Liparis tanakae, snailfish: a comprehensive survey of snailfish specific genes.</title>
        <authorList>
            <person name="Kim W."/>
            <person name="Song I."/>
            <person name="Jeong J.-H."/>
            <person name="Kim D."/>
            <person name="Kim S."/>
            <person name="Ryu S."/>
            <person name="Song J.Y."/>
            <person name="Lee S.K."/>
        </authorList>
    </citation>
    <scope>NUCLEOTIDE SEQUENCE [LARGE SCALE GENOMIC DNA]</scope>
    <source>
        <tissue evidence="2">Muscle</tissue>
    </source>
</reference>
<evidence type="ECO:0000313" key="2">
    <source>
        <dbReference type="EMBL" id="TNN23902.1"/>
    </source>
</evidence>
<evidence type="ECO:0000313" key="3">
    <source>
        <dbReference type="Proteomes" id="UP000314294"/>
    </source>
</evidence>
<comment type="caution">
    <text evidence="2">The sequence shown here is derived from an EMBL/GenBank/DDBJ whole genome shotgun (WGS) entry which is preliminary data.</text>
</comment>
<protein>
    <submittedName>
        <fullName evidence="2">Uncharacterized protein</fullName>
    </submittedName>
</protein>
<proteinExistence type="predicted"/>
<keyword evidence="3" id="KW-1185">Reference proteome</keyword>
<dbReference type="EMBL" id="SRLO01016998">
    <property type="protein sequence ID" value="TNN23902.1"/>
    <property type="molecule type" value="Genomic_DNA"/>
</dbReference>
<dbReference type="AlphaFoldDB" id="A0A4Z2E6C9"/>
<gene>
    <name evidence="2" type="ORF">EYF80_065976</name>
</gene>
<dbReference type="Proteomes" id="UP000314294">
    <property type="component" value="Unassembled WGS sequence"/>
</dbReference>
<evidence type="ECO:0000256" key="1">
    <source>
        <dbReference type="SAM" id="MobiDB-lite"/>
    </source>
</evidence>